<comment type="caution">
    <text evidence="1">The sequence shown here is derived from an EMBL/GenBank/DDBJ whole genome shotgun (WGS) entry which is preliminary data.</text>
</comment>
<dbReference type="Proteomes" id="UP000050360">
    <property type="component" value="Unassembled WGS sequence"/>
</dbReference>
<evidence type="ECO:0008006" key="3">
    <source>
        <dbReference type="Google" id="ProtNLM"/>
    </source>
</evidence>
<sequence>MPDIKYIQTELDMHIYSELKKTAEKESITIKEAIREAVLEWVREKSGFDKEDPFFKMHTFRSSKDLSEKHDEIYED</sequence>
<organism evidence="1 2">
    <name type="scientific">Candidatus Methanoperedens nitratireducens</name>
    <dbReference type="NCBI Taxonomy" id="1392998"/>
    <lineage>
        <taxon>Archaea</taxon>
        <taxon>Methanobacteriati</taxon>
        <taxon>Methanobacteriota</taxon>
        <taxon>Stenosarchaea group</taxon>
        <taxon>Methanomicrobia</taxon>
        <taxon>Methanosarcinales</taxon>
        <taxon>ANME-2 cluster</taxon>
        <taxon>Candidatus Methanoperedentaceae</taxon>
        <taxon>Candidatus Methanoperedens</taxon>
    </lineage>
</organism>
<accession>A0A0P8ADI3</accession>
<name>A0A0P8ADI3_9EURY</name>
<gene>
    <name evidence="1" type="ORF">MPEBLZ_00494</name>
</gene>
<proteinExistence type="predicted"/>
<evidence type="ECO:0000313" key="1">
    <source>
        <dbReference type="EMBL" id="KPQ44911.1"/>
    </source>
</evidence>
<evidence type="ECO:0000313" key="2">
    <source>
        <dbReference type="Proteomes" id="UP000050360"/>
    </source>
</evidence>
<dbReference type="EMBL" id="LKCM01000042">
    <property type="protein sequence ID" value="KPQ44911.1"/>
    <property type="molecule type" value="Genomic_DNA"/>
</dbReference>
<reference evidence="1 2" key="1">
    <citation type="submission" date="2015-09" db="EMBL/GenBank/DDBJ databases">
        <title>A metagenomics-based metabolic model of nitrate-dependent anaerobic oxidation of methane by Methanoperedens-like archaea.</title>
        <authorList>
            <person name="Arshad A."/>
            <person name="Speth D.R."/>
            <person name="De Graaf R.M."/>
            <person name="Op Den Camp H.J."/>
            <person name="Jetten M.S."/>
            <person name="Welte C.U."/>
        </authorList>
    </citation>
    <scope>NUCLEOTIDE SEQUENCE [LARGE SCALE GENOMIC DNA]</scope>
</reference>
<protein>
    <recommendedName>
        <fullName evidence="3">Ribbon-helix-helix protein CopG domain-containing protein</fullName>
    </recommendedName>
</protein>
<dbReference type="AlphaFoldDB" id="A0A0P8ADI3"/>